<evidence type="ECO:0000256" key="3">
    <source>
        <dbReference type="ARBA" id="ARBA00023082"/>
    </source>
</evidence>
<organism evidence="9 10">
    <name type="scientific">Sphaerimonospora thailandensis</name>
    <dbReference type="NCBI Taxonomy" id="795644"/>
    <lineage>
        <taxon>Bacteria</taxon>
        <taxon>Bacillati</taxon>
        <taxon>Actinomycetota</taxon>
        <taxon>Actinomycetes</taxon>
        <taxon>Streptosporangiales</taxon>
        <taxon>Streptosporangiaceae</taxon>
        <taxon>Sphaerimonospora</taxon>
    </lineage>
</organism>
<comment type="caution">
    <text evidence="9">The sequence shown here is derived from an EMBL/GenBank/DDBJ whole genome shotgun (WGS) entry which is preliminary data.</text>
</comment>
<dbReference type="AlphaFoldDB" id="A0A8J3R6D2"/>
<protein>
    <submittedName>
        <fullName evidence="9">RNA polymerase sigma factor</fullName>
    </submittedName>
</protein>
<dbReference type="SUPFAM" id="SSF88659">
    <property type="entry name" value="Sigma3 and sigma4 domains of RNA polymerase sigma factors"/>
    <property type="match status" value="1"/>
</dbReference>
<reference evidence="9" key="1">
    <citation type="submission" date="2021-01" db="EMBL/GenBank/DDBJ databases">
        <title>Whole genome shotgun sequence of Sphaerimonospora thailandensis NBRC 107569.</title>
        <authorList>
            <person name="Komaki H."/>
            <person name="Tamura T."/>
        </authorList>
    </citation>
    <scope>NUCLEOTIDE SEQUENCE</scope>
    <source>
        <strain evidence="9">NBRC 107569</strain>
    </source>
</reference>
<dbReference type="EMBL" id="BOOG01000020">
    <property type="protein sequence ID" value="GIH70121.1"/>
    <property type="molecule type" value="Genomic_DNA"/>
</dbReference>
<dbReference type="InterPro" id="IPR013249">
    <property type="entry name" value="RNA_pol_sigma70_r4_t2"/>
</dbReference>
<evidence type="ECO:0000259" key="8">
    <source>
        <dbReference type="Pfam" id="PF08281"/>
    </source>
</evidence>
<dbReference type="InterPro" id="IPR007627">
    <property type="entry name" value="RNA_pol_sigma70_r2"/>
</dbReference>
<keyword evidence="3" id="KW-0731">Sigma factor</keyword>
<dbReference type="InterPro" id="IPR013325">
    <property type="entry name" value="RNA_pol_sigma_r2"/>
</dbReference>
<feature type="compositionally biased region" description="Basic residues" evidence="6">
    <location>
        <begin position="195"/>
        <end position="204"/>
    </location>
</feature>
<evidence type="ECO:0000313" key="9">
    <source>
        <dbReference type="EMBL" id="GIH70121.1"/>
    </source>
</evidence>
<comment type="similarity">
    <text evidence="1">Belongs to the sigma-70 factor family. ECF subfamily.</text>
</comment>
<keyword evidence="4" id="KW-0238">DNA-binding</keyword>
<accession>A0A8J3R6D2</accession>
<gene>
    <name evidence="9" type="primary">sigH</name>
    <name evidence="9" type="ORF">Mth01_23740</name>
</gene>
<dbReference type="Pfam" id="PF04542">
    <property type="entry name" value="Sigma70_r2"/>
    <property type="match status" value="1"/>
</dbReference>
<dbReference type="NCBIfam" id="TIGR02937">
    <property type="entry name" value="sigma70-ECF"/>
    <property type="match status" value="1"/>
</dbReference>
<evidence type="ECO:0000313" key="10">
    <source>
        <dbReference type="Proteomes" id="UP000610966"/>
    </source>
</evidence>
<dbReference type="GO" id="GO:0016987">
    <property type="term" value="F:sigma factor activity"/>
    <property type="evidence" value="ECO:0007669"/>
    <property type="project" value="UniProtKB-KW"/>
</dbReference>
<sequence>MASPLADVDEGVLLTAARAGDTQAFRALWAVVERRAYGLCLHLTGNRADALDALQDTQIAVWRGLDGFEGRAQFGAWVLAIARNAALALICRRPSYQDLLFLETAQPPPEAGFDETVADLVDLRRALAVLVPAHREALLLWAGGLTYEQTAAVLGVPVNTIKVWIYRARGSLRELTGSSRDHERGSSSRYTTTRGTRRTRSPST</sequence>
<dbReference type="InterPro" id="IPR036388">
    <property type="entry name" value="WH-like_DNA-bd_sf"/>
</dbReference>
<dbReference type="InterPro" id="IPR014284">
    <property type="entry name" value="RNA_pol_sigma-70_dom"/>
</dbReference>
<keyword evidence="5" id="KW-0804">Transcription</keyword>
<dbReference type="Proteomes" id="UP000610966">
    <property type="component" value="Unassembled WGS sequence"/>
</dbReference>
<feature type="domain" description="RNA polymerase sigma-70 region 2" evidence="7">
    <location>
        <begin position="33"/>
        <end position="88"/>
    </location>
</feature>
<dbReference type="CDD" id="cd06171">
    <property type="entry name" value="Sigma70_r4"/>
    <property type="match status" value="1"/>
</dbReference>
<name>A0A8J3R6D2_9ACTN</name>
<proteinExistence type="inferred from homology"/>
<evidence type="ECO:0000259" key="7">
    <source>
        <dbReference type="Pfam" id="PF04542"/>
    </source>
</evidence>
<dbReference type="PANTHER" id="PTHR43133:SF8">
    <property type="entry name" value="RNA POLYMERASE SIGMA FACTOR HI_1459-RELATED"/>
    <property type="match status" value="1"/>
</dbReference>
<dbReference type="InterPro" id="IPR013324">
    <property type="entry name" value="RNA_pol_sigma_r3/r4-like"/>
</dbReference>
<dbReference type="Gene3D" id="1.10.10.10">
    <property type="entry name" value="Winged helix-like DNA-binding domain superfamily/Winged helix DNA-binding domain"/>
    <property type="match status" value="1"/>
</dbReference>
<keyword evidence="10" id="KW-1185">Reference proteome</keyword>
<dbReference type="Gene3D" id="1.10.1740.10">
    <property type="match status" value="1"/>
</dbReference>
<dbReference type="SUPFAM" id="SSF88946">
    <property type="entry name" value="Sigma2 domain of RNA polymerase sigma factors"/>
    <property type="match status" value="1"/>
</dbReference>
<evidence type="ECO:0000256" key="5">
    <source>
        <dbReference type="ARBA" id="ARBA00023163"/>
    </source>
</evidence>
<evidence type="ECO:0000256" key="2">
    <source>
        <dbReference type="ARBA" id="ARBA00023015"/>
    </source>
</evidence>
<evidence type="ECO:0000256" key="1">
    <source>
        <dbReference type="ARBA" id="ARBA00010641"/>
    </source>
</evidence>
<dbReference type="InterPro" id="IPR039425">
    <property type="entry name" value="RNA_pol_sigma-70-like"/>
</dbReference>
<dbReference type="GO" id="GO:0003677">
    <property type="term" value="F:DNA binding"/>
    <property type="evidence" value="ECO:0007669"/>
    <property type="project" value="UniProtKB-KW"/>
</dbReference>
<evidence type="ECO:0000256" key="6">
    <source>
        <dbReference type="SAM" id="MobiDB-lite"/>
    </source>
</evidence>
<feature type="region of interest" description="Disordered" evidence="6">
    <location>
        <begin position="176"/>
        <end position="204"/>
    </location>
</feature>
<feature type="domain" description="RNA polymerase sigma factor 70 region 4 type 2" evidence="8">
    <location>
        <begin position="122"/>
        <end position="170"/>
    </location>
</feature>
<evidence type="ECO:0000256" key="4">
    <source>
        <dbReference type="ARBA" id="ARBA00023125"/>
    </source>
</evidence>
<dbReference type="GO" id="GO:0006352">
    <property type="term" value="P:DNA-templated transcription initiation"/>
    <property type="evidence" value="ECO:0007669"/>
    <property type="project" value="InterPro"/>
</dbReference>
<dbReference type="RefSeq" id="WP_204015845.1">
    <property type="nucleotide sequence ID" value="NZ_BOOG01000020.1"/>
</dbReference>
<dbReference type="Pfam" id="PF08281">
    <property type="entry name" value="Sigma70_r4_2"/>
    <property type="match status" value="1"/>
</dbReference>
<dbReference type="PANTHER" id="PTHR43133">
    <property type="entry name" value="RNA POLYMERASE ECF-TYPE SIGMA FACTO"/>
    <property type="match status" value="1"/>
</dbReference>
<keyword evidence="2" id="KW-0805">Transcription regulation</keyword>